<evidence type="ECO:0000256" key="1">
    <source>
        <dbReference type="SAM" id="MobiDB-lite"/>
    </source>
</evidence>
<name>A0AAV5LKH6_9ROSI</name>
<dbReference type="AlphaFoldDB" id="A0AAV5LKH6"/>
<proteinExistence type="predicted"/>
<dbReference type="Proteomes" id="UP001054252">
    <property type="component" value="Unassembled WGS sequence"/>
</dbReference>
<reference evidence="2 3" key="1">
    <citation type="journal article" date="2021" name="Commun. Biol.">
        <title>The genome of Shorea leprosula (Dipterocarpaceae) highlights the ecological relevance of drought in aseasonal tropical rainforests.</title>
        <authorList>
            <person name="Ng K.K.S."/>
            <person name="Kobayashi M.J."/>
            <person name="Fawcett J.A."/>
            <person name="Hatakeyama M."/>
            <person name="Paape T."/>
            <person name="Ng C.H."/>
            <person name="Ang C.C."/>
            <person name="Tnah L.H."/>
            <person name="Lee C.T."/>
            <person name="Nishiyama T."/>
            <person name="Sese J."/>
            <person name="O'Brien M.J."/>
            <person name="Copetti D."/>
            <person name="Mohd Noor M.I."/>
            <person name="Ong R.C."/>
            <person name="Putra M."/>
            <person name="Sireger I.Z."/>
            <person name="Indrioko S."/>
            <person name="Kosugi Y."/>
            <person name="Izuno A."/>
            <person name="Isagi Y."/>
            <person name="Lee S.L."/>
            <person name="Shimizu K.K."/>
        </authorList>
    </citation>
    <scope>NUCLEOTIDE SEQUENCE [LARGE SCALE GENOMIC DNA]</scope>
    <source>
        <strain evidence="2">214</strain>
    </source>
</reference>
<evidence type="ECO:0000313" key="3">
    <source>
        <dbReference type="Proteomes" id="UP001054252"/>
    </source>
</evidence>
<sequence>MGFGEEKKKNERLGGSSKQTRSEKFINKITRSEKLLKQKHHFFKHAHSTIACTFPNGLSPLVKHFKMQKTKETDLLVEYEAPYQYKEP</sequence>
<feature type="region of interest" description="Disordered" evidence="1">
    <location>
        <begin position="1"/>
        <end position="24"/>
    </location>
</feature>
<organism evidence="2 3">
    <name type="scientific">Rubroshorea leprosula</name>
    <dbReference type="NCBI Taxonomy" id="152421"/>
    <lineage>
        <taxon>Eukaryota</taxon>
        <taxon>Viridiplantae</taxon>
        <taxon>Streptophyta</taxon>
        <taxon>Embryophyta</taxon>
        <taxon>Tracheophyta</taxon>
        <taxon>Spermatophyta</taxon>
        <taxon>Magnoliopsida</taxon>
        <taxon>eudicotyledons</taxon>
        <taxon>Gunneridae</taxon>
        <taxon>Pentapetalae</taxon>
        <taxon>rosids</taxon>
        <taxon>malvids</taxon>
        <taxon>Malvales</taxon>
        <taxon>Dipterocarpaceae</taxon>
        <taxon>Rubroshorea</taxon>
    </lineage>
</organism>
<dbReference type="EMBL" id="BPVZ01000121">
    <property type="protein sequence ID" value="GKV37301.1"/>
    <property type="molecule type" value="Genomic_DNA"/>
</dbReference>
<gene>
    <name evidence="2" type="ORF">SLEP1_g45344</name>
</gene>
<protein>
    <submittedName>
        <fullName evidence="2">Uncharacterized protein</fullName>
    </submittedName>
</protein>
<accession>A0AAV5LKH6</accession>
<comment type="caution">
    <text evidence="2">The sequence shown here is derived from an EMBL/GenBank/DDBJ whole genome shotgun (WGS) entry which is preliminary data.</text>
</comment>
<keyword evidence="3" id="KW-1185">Reference proteome</keyword>
<evidence type="ECO:0000313" key="2">
    <source>
        <dbReference type="EMBL" id="GKV37301.1"/>
    </source>
</evidence>
<feature type="compositionally biased region" description="Basic and acidic residues" evidence="1">
    <location>
        <begin position="1"/>
        <end position="12"/>
    </location>
</feature>